<sequence length="128" mass="14941">MLSRCIAIQTYLNATEISDEHLSLVLDDFENDINIDLLLFDHDSVKTDKTFTRLMHMCIQNGLPRNYINRCIREYIASRTNQLCRGNNNETDDDEPIRFELISSDSDSDSTENENRPITDFYNRLNTT</sequence>
<proteinExistence type="predicted"/>
<accession>A0A8S4NXT8</accession>
<protein>
    <submittedName>
        <fullName evidence="1">Uncharacterized protein</fullName>
    </submittedName>
</protein>
<reference evidence="1" key="1">
    <citation type="submission" date="2022-03" db="EMBL/GenBank/DDBJ databases">
        <authorList>
            <person name="Martin C."/>
        </authorList>
    </citation>
    <scope>NUCLEOTIDE SEQUENCE</scope>
</reference>
<organism evidence="1 2">
    <name type="scientific">Owenia fusiformis</name>
    <name type="common">Polychaete worm</name>
    <dbReference type="NCBI Taxonomy" id="6347"/>
    <lineage>
        <taxon>Eukaryota</taxon>
        <taxon>Metazoa</taxon>
        <taxon>Spiralia</taxon>
        <taxon>Lophotrochozoa</taxon>
        <taxon>Annelida</taxon>
        <taxon>Polychaeta</taxon>
        <taxon>Sedentaria</taxon>
        <taxon>Canalipalpata</taxon>
        <taxon>Sabellida</taxon>
        <taxon>Oweniida</taxon>
        <taxon>Oweniidae</taxon>
        <taxon>Owenia</taxon>
    </lineage>
</organism>
<name>A0A8S4NXT8_OWEFU</name>
<comment type="caution">
    <text evidence="1">The sequence shown here is derived from an EMBL/GenBank/DDBJ whole genome shotgun (WGS) entry which is preliminary data.</text>
</comment>
<dbReference type="EMBL" id="CAIIXF020000006">
    <property type="protein sequence ID" value="CAH1785868.1"/>
    <property type="molecule type" value="Genomic_DNA"/>
</dbReference>
<evidence type="ECO:0000313" key="2">
    <source>
        <dbReference type="Proteomes" id="UP000749559"/>
    </source>
</evidence>
<gene>
    <name evidence="1" type="ORF">OFUS_LOCUS11871</name>
</gene>
<keyword evidence="2" id="KW-1185">Reference proteome</keyword>
<evidence type="ECO:0000313" key="1">
    <source>
        <dbReference type="EMBL" id="CAH1785868.1"/>
    </source>
</evidence>
<dbReference type="AlphaFoldDB" id="A0A8S4NXT8"/>
<dbReference type="Proteomes" id="UP000749559">
    <property type="component" value="Unassembled WGS sequence"/>
</dbReference>